<evidence type="ECO:0000259" key="2">
    <source>
        <dbReference type="PROSITE" id="PS50164"/>
    </source>
</evidence>
<dbReference type="PANTHER" id="PTHR34477">
    <property type="entry name" value="UPF0213 PROTEIN YHBQ"/>
    <property type="match status" value="1"/>
</dbReference>
<dbReference type="HOGENOM" id="CLU_135650_0_1_0"/>
<dbReference type="EMBL" id="CP002281">
    <property type="protein sequence ID" value="ADO83657.1"/>
    <property type="molecule type" value="Genomic_DNA"/>
</dbReference>
<dbReference type="InterPro" id="IPR000305">
    <property type="entry name" value="GIY-YIG_endonuc"/>
</dbReference>
<keyword evidence="4" id="KW-1185">Reference proteome</keyword>
<gene>
    <name evidence="3" type="ordered locus">Ilyop_1886</name>
</gene>
<dbReference type="CDD" id="cd10456">
    <property type="entry name" value="GIY-YIG_UPF0213"/>
    <property type="match status" value="1"/>
</dbReference>
<accession>E3HAC7</accession>
<reference evidence="3 4" key="1">
    <citation type="journal article" date="2010" name="Stand. Genomic Sci.">
        <title>Complete genome sequence of Ilyobacter polytropus type strain (CuHbu1).</title>
        <authorList>
            <person name="Sikorski J."/>
            <person name="Chertkov O."/>
            <person name="Lapidus A."/>
            <person name="Nolan M."/>
            <person name="Lucas S."/>
            <person name="Del Rio T.G."/>
            <person name="Tice H."/>
            <person name="Cheng J.F."/>
            <person name="Tapia R."/>
            <person name="Han C."/>
            <person name="Goodwin L."/>
            <person name="Pitluck S."/>
            <person name="Liolios K."/>
            <person name="Ivanova N."/>
            <person name="Mavromatis K."/>
            <person name="Mikhailova N."/>
            <person name="Pati A."/>
            <person name="Chen A."/>
            <person name="Palaniappan K."/>
            <person name="Land M."/>
            <person name="Hauser L."/>
            <person name="Chang Y.J."/>
            <person name="Jeffries C.D."/>
            <person name="Brambilla E."/>
            <person name="Yasawong M."/>
            <person name="Rohde M."/>
            <person name="Pukall R."/>
            <person name="Spring S."/>
            <person name="Goker M."/>
            <person name="Woyke T."/>
            <person name="Bristow J."/>
            <person name="Eisen J.A."/>
            <person name="Markowitz V."/>
            <person name="Hugenholtz P."/>
            <person name="Kyrpides N.C."/>
            <person name="Klenk H.P."/>
        </authorList>
    </citation>
    <scope>NUCLEOTIDE SEQUENCE [LARGE SCALE GENOMIC DNA]</scope>
    <source>
        <strain evidence="4">ATCC 51220 / DSM 2926 / LMG 16218 / CuHBu1</strain>
    </source>
</reference>
<organism evidence="3 4">
    <name type="scientific">Ilyobacter polytropus (strain ATCC 51220 / DSM 2926 / LMG 16218 / CuHBu1)</name>
    <dbReference type="NCBI Taxonomy" id="572544"/>
    <lineage>
        <taxon>Bacteria</taxon>
        <taxon>Fusobacteriati</taxon>
        <taxon>Fusobacteriota</taxon>
        <taxon>Fusobacteriia</taxon>
        <taxon>Fusobacteriales</taxon>
        <taxon>Fusobacteriaceae</taxon>
        <taxon>Ilyobacter</taxon>
    </lineage>
</organism>
<name>E3HAC7_ILYPC</name>
<dbReference type="KEGG" id="ipo:Ilyop_1886"/>
<evidence type="ECO:0000313" key="3">
    <source>
        <dbReference type="EMBL" id="ADO83657.1"/>
    </source>
</evidence>
<dbReference type="InterPro" id="IPR050190">
    <property type="entry name" value="UPF0213_domain"/>
</dbReference>
<comment type="similarity">
    <text evidence="1">Belongs to the UPF0213 family.</text>
</comment>
<dbReference type="RefSeq" id="WP_013388319.1">
    <property type="nucleotide sequence ID" value="NC_014632.1"/>
</dbReference>
<feature type="domain" description="GIY-YIG" evidence="2">
    <location>
        <begin position="5"/>
        <end position="80"/>
    </location>
</feature>
<dbReference type="STRING" id="572544.Ilyop_1886"/>
<dbReference type="Gene3D" id="3.40.1440.10">
    <property type="entry name" value="GIY-YIG endonuclease"/>
    <property type="match status" value="1"/>
</dbReference>
<dbReference type="Pfam" id="PF01541">
    <property type="entry name" value="GIY-YIG"/>
    <property type="match status" value="1"/>
</dbReference>
<dbReference type="InterPro" id="IPR035901">
    <property type="entry name" value="GIY-YIG_endonuc_sf"/>
</dbReference>
<protein>
    <submittedName>
        <fullName evidence="3">Excinuclease ABC C subunit domain protein</fullName>
    </submittedName>
</protein>
<dbReference type="AlphaFoldDB" id="E3HAC7"/>
<dbReference type="eggNOG" id="COG2827">
    <property type="taxonomic scope" value="Bacteria"/>
</dbReference>
<dbReference type="PROSITE" id="PS50164">
    <property type="entry name" value="GIY_YIG"/>
    <property type="match status" value="1"/>
</dbReference>
<dbReference type="PANTHER" id="PTHR34477:SF1">
    <property type="entry name" value="UPF0213 PROTEIN YHBQ"/>
    <property type="match status" value="1"/>
</dbReference>
<sequence length="110" mass="13162">MGKKVPYYIYILRCQDNSLYTGIARDWQKRYIEHLEGRGAKYTRSHKPIGIEGVWEAFGRAEACKVEYFVKSFRKNKKELFLIEDEMLVKEVFQRLQVEIKKEKIILSKI</sequence>
<dbReference type="Proteomes" id="UP000006875">
    <property type="component" value="Chromosome"/>
</dbReference>
<proteinExistence type="inferred from homology"/>
<evidence type="ECO:0000313" key="4">
    <source>
        <dbReference type="Proteomes" id="UP000006875"/>
    </source>
</evidence>
<dbReference type="SUPFAM" id="SSF82771">
    <property type="entry name" value="GIY-YIG endonuclease"/>
    <property type="match status" value="1"/>
</dbReference>
<evidence type="ECO:0000256" key="1">
    <source>
        <dbReference type="ARBA" id="ARBA00007435"/>
    </source>
</evidence>